<evidence type="ECO:0000313" key="1">
    <source>
        <dbReference type="EMBL" id="MDM5453523.1"/>
    </source>
</evidence>
<organism evidence="1 2">
    <name type="scientific">Peribacillus simplex</name>
    <dbReference type="NCBI Taxonomy" id="1478"/>
    <lineage>
        <taxon>Bacteria</taxon>
        <taxon>Bacillati</taxon>
        <taxon>Bacillota</taxon>
        <taxon>Bacilli</taxon>
        <taxon>Bacillales</taxon>
        <taxon>Bacillaceae</taxon>
        <taxon>Peribacillus</taxon>
    </lineage>
</organism>
<proteinExistence type="predicted"/>
<reference evidence="1" key="1">
    <citation type="submission" date="2023-06" db="EMBL/GenBank/DDBJ databases">
        <title>Comparative genomics of Bacillaceae isolates and their secondary metabolite potential.</title>
        <authorList>
            <person name="Song L."/>
            <person name="Nielsen L.J."/>
            <person name="Mohite O."/>
            <person name="Xu X."/>
            <person name="Weber T."/>
            <person name="Kovacs A.T."/>
        </authorList>
    </citation>
    <scope>NUCLEOTIDE SEQUENCE</scope>
    <source>
        <strain evidence="1">D8_B_37</strain>
    </source>
</reference>
<comment type="caution">
    <text evidence="1">The sequence shown here is derived from an EMBL/GenBank/DDBJ whole genome shotgun (WGS) entry which is preliminary data.</text>
</comment>
<dbReference type="KEGG" id="bsj:UP17_12905"/>
<name>A0AAW7IT97_9BACI</name>
<dbReference type="Proteomes" id="UP001234602">
    <property type="component" value="Unassembled WGS sequence"/>
</dbReference>
<dbReference type="AlphaFoldDB" id="A0AAW7IT97"/>
<gene>
    <name evidence="1" type="ORF">QUF89_15215</name>
</gene>
<protein>
    <recommendedName>
        <fullName evidence="3">DUF2642 domain-containing protein</fullName>
    </recommendedName>
</protein>
<dbReference type="RefSeq" id="WP_061463370.1">
    <property type="nucleotide sequence ID" value="NZ_CP011008.1"/>
</dbReference>
<sequence length="71" mass="8127">MLDSIFYRQLRHYIGNTVEVATSSDLFVGVLHEVTDEIIRLTETALGYESNLDIITIPLDQIKYVRVDNAQ</sequence>
<accession>A0AAW7IT97</accession>
<dbReference type="EMBL" id="JAUCEY010000008">
    <property type="protein sequence ID" value="MDM5453523.1"/>
    <property type="molecule type" value="Genomic_DNA"/>
</dbReference>
<evidence type="ECO:0000313" key="2">
    <source>
        <dbReference type="Proteomes" id="UP001234602"/>
    </source>
</evidence>
<evidence type="ECO:0008006" key="3">
    <source>
        <dbReference type="Google" id="ProtNLM"/>
    </source>
</evidence>